<dbReference type="OrthoDB" id="6019893at2759"/>
<feature type="compositionally biased region" description="Low complexity" evidence="1">
    <location>
        <begin position="777"/>
        <end position="787"/>
    </location>
</feature>
<dbReference type="PROSITE" id="PS50211">
    <property type="entry name" value="DENN"/>
    <property type="match status" value="1"/>
</dbReference>
<feature type="domain" description="UDENN" evidence="2">
    <location>
        <begin position="182"/>
        <end position="637"/>
    </location>
</feature>
<dbReference type="InterPro" id="IPR001194">
    <property type="entry name" value="cDENN_dom"/>
</dbReference>
<dbReference type="Gene3D" id="3.30.450.200">
    <property type="match status" value="1"/>
</dbReference>
<dbReference type="VEuPathDB" id="FungiDB:SPRG_00186"/>
<dbReference type="PANTHER" id="PTHR15288:SF0">
    <property type="entry name" value="UDENN DOMAIN-CONTAINING PROTEIN"/>
    <property type="match status" value="1"/>
</dbReference>
<dbReference type="InterPro" id="IPR005113">
    <property type="entry name" value="uDENN_dom"/>
</dbReference>
<feature type="region of interest" description="Disordered" evidence="1">
    <location>
        <begin position="583"/>
        <end position="613"/>
    </location>
</feature>
<dbReference type="InterPro" id="IPR051942">
    <property type="entry name" value="DENN_domain_containing_2"/>
</dbReference>
<dbReference type="Gene3D" id="2.30.29.30">
    <property type="entry name" value="Pleckstrin-homology domain (PH domain)/Phosphotyrosine-binding domain (PTB)"/>
    <property type="match status" value="1"/>
</dbReference>
<protein>
    <recommendedName>
        <fullName evidence="2">UDENN domain-containing protein</fullName>
    </recommendedName>
</protein>
<dbReference type="InterPro" id="IPR043153">
    <property type="entry name" value="DENN_C"/>
</dbReference>
<name>A0A067D8K6_SAPPC</name>
<dbReference type="OMA" id="ESWCKAN"/>
<proteinExistence type="predicted"/>
<dbReference type="Pfam" id="PF03456">
    <property type="entry name" value="uDENN"/>
    <property type="match status" value="1"/>
</dbReference>
<dbReference type="KEGG" id="spar:SPRG_00186"/>
<dbReference type="InterPro" id="IPR011993">
    <property type="entry name" value="PH-like_dom_sf"/>
</dbReference>
<feature type="region of interest" description="Disordered" evidence="1">
    <location>
        <begin position="777"/>
        <end position="799"/>
    </location>
</feature>
<sequence length="1134" mass="125901">MEPPDDDGKRSLFGGMRVRCVTPTKAPRSPARNFRDMWTGARSGETKPPKAKRQWFFDSDAAKEPLEASTVTETGDDDGDGETLGHSAQAFQLVESWCKANEVSFPIAEKSSRREMQHALDMMLAYIDEQDNQLSSEILELDAKVQTVRRPSSRQRLPSPFQIRLPEHDTSLLPHGGCPLLDTLVVVGPDITDVVISPSLLETVFEPLVCATYPRPALYESLQHFCFPNGIRLLADADDESLAPSFFLFVLSGGGDMGQDMHYASCLVRWLPLPKDVAMQPHASSVHVPIAYCIVSKLPCWSFYKPLLQHLHDLHGAELIATPQLWHDLSTLVPPKLEHLLSKKLGQLTELLVPPPGQVLDVPLFESNRRLHLKRPAHRRSVVPFGHREECTGLLLQWALPIVLDCISMPTFLIAWTSLLLEAKVVVVCDDLEVLTSTVLGLVSLLAPLTWAGPVIAVLPATLLEYLEAPVPFLIGVQELPSRFHNIPGLVRVYPLDDCVLWDERETMPTHDLLADELSPLFGANEPWTASAVDTFAHQIHDVIQSLLEPTSRDHALSTQIQSTQMYQIFLEKRRAHRHLPVIPEQVSDPSSNTNNSNNNNSDNNNNNNQDEAHWSASLGQGIEPGTTVSALDRLRGLCARDEPKHVTVVIKNVVALASPKQKQPPCRNQKTMTTQVPKSPHRPASPAKEPFKQLNCAFKPDETNAHTKRRPSKTSPLVASDVVLEPESVRAPEDAPLQRVPSVREASVEALEPPHLSRDESIQHIQRWWRQRKPAVAAPVEPSVPSRTPAPIKPTPPRRFSAPLVSTGQASLSRAPSSTQSSISILLDGVAVLKLSRRRHHWNKRWLFCDSSGEHLLWEKTESRSKTTTKAPMRVDAILDIAVGADLKPSTYLRTVNTLFATTGMDTETLVSPTGDRLPPDNLCLTLHTALDDSALVFKFESKEVFDQVLLGLNALYKQRRSAPPRDRDITTSSEQFSTASLVPIDDERATLEHFLLDLKRGFRIKKHGRQGAPHARMLRCDAEVKIVSCTEMELSSSPSKVRHWRGRKDKSKKTILPIDTISDVHLKDGLSPLRSLLYGRAECIAIVSSVKTLVVSTECSADQARLLDGFQLLIKYYGTHTVSSNSGAKASV</sequence>
<organism evidence="3 4">
    <name type="scientific">Saprolegnia parasitica (strain CBS 223.65)</name>
    <dbReference type="NCBI Taxonomy" id="695850"/>
    <lineage>
        <taxon>Eukaryota</taxon>
        <taxon>Sar</taxon>
        <taxon>Stramenopiles</taxon>
        <taxon>Oomycota</taxon>
        <taxon>Saprolegniomycetes</taxon>
        <taxon>Saprolegniales</taxon>
        <taxon>Saprolegniaceae</taxon>
        <taxon>Saprolegnia</taxon>
    </lineage>
</organism>
<dbReference type="InterPro" id="IPR037516">
    <property type="entry name" value="Tripartite_DENN"/>
</dbReference>
<evidence type="ECO:0000313" key="4">
    <source>
        <dbReference type="Proteomes" id="UP000030745"/>
    </source>
</evidence>
<evidence type="ECO:0000313" key="3">
    <source>
        <dbReference type="EMBL" id="KDO35337.1"/>
    </source>
</evidence>
<dbReference type="GeneID" id="24122838"/>
<dbReference type="Gene3D" id="3.40.50.11500">
    <property type="match status" value="1"/>
</dbReference>
<dbReference type="AlphaFoldDB" id="A0A067D8K6"/>
<reference evidence="3 4" key="1">
    <citation type="journal article" date="2013" name="PLoS Genet.">
        <title>Distinctive expansion of potential virulence genes in the genome of the oomycete fish pathogen Saprolegnia parasitica.</title>
        <authorList>
            <person name="Jiang R.H."/>
            <person name="de Bruijn I."/>
            <person name="Haas B.J."/>
            <person name="Belmonte R."/>
            <person name="Lobach L."/>
            <person name="Christie J."/>
            <person name="van den Ackerveken G."/>
            <person name="Bottin A."/>
            <person name="Bulone V."/>
            <person name="Diaz-Moreno S.M."/>
            <person name="Dumas B."/>
            <person name="Fan L."/>
            <person name="Gaulin E."/>
            <person name="Govers F."/>
            <person name="Grenville-Briggs L.J."/>
            <person name="Horner N.R."/>
            <person name="Levin J.Z."/>
            <person name="Mammella M."/>
            <person name="Meijer H.J."/>
            <person name="Morris P."/>
            <person name="Nusbaum C."/>
            <person name="Oome S."/>
            <person name="Phillips A.J."/>
            <person name="van Rooyen D."/>
            <person name="Rzeszutek E."/>
            <person name="Saraiva M."/>
            <person name="Secombes C.J."/>
            <person name="Seidl M.F."/>
            <person name="Snel B."/>
            <person name="Stassen J.H."/>
            <person name="Sykes S."/>
            <person name="Tripathy S."/>
            <person name="van den Berg H."/>
            <person name="Vega-Arreguin J.C."/>
            <person name="Wawra S."/>
            <person name="Young S.K."/>
            <person name="Zeng Q."/>
            <person name="Dieguez-Uribeondo J."/>
            <person name="Russ C."/>
            <person name="Tyler B.M."/>
            <person name="van West P."/>
        </authorList>
    </citation>
    <scope>NUCLEOTIDE SEQUENCE [LARGE SCALE GENOMIC DNA]</scope>
    <source>
        <strain evidence="3 4">CBS 223.65</strain>
    </source>
</reference>
<evidence type="ECO:0000256" key="1">
    <source>
        <dbReference type="SAM" id="MobiDB-lite"/>
    </source>
</evidence>
<dbReference type="PANTHER" id="PTHR15288">
    <property type="entry name" value="DENN DOMAIN-CONTAINING PROTEIN 2"/>
    <property type="match status" value="1"/>
</dbReference>
<dbReference type="SMART" id="SM00799">
    <property type="entry name" value="DENN"/>
    <property type="match status" value="1"/>
</dbReference>
<gene>
    <name evidence="3" type="ORF">SPRG_00186</name>
</gene>
<dbReference type="Pfam" id="PF02141">
    <property type="entry name" value="DENN"/>
    <property type="match status" value="1"/>
</dbReference>
<feature type="compositionally biased region" description="Low complexity" evidence="1">
    <location>
        <begin position="591"/>
        <end position="609"/>
    </location>
</feature>
<dbReference type="STRING" id="695850.A0A067D8K6"/>
<feature type="region of interest" description="Disordered" evidence="1">
    <location>
        <begin position="23"/>
        <end position="83"/>
    </location>
</feature>
<dbReference type="RefSeq" id="XP_012193683.1">
    <property type="nucleotide sequence ID" value="XM_012338293.1"/>
</dbReference>
<dbReference type="EMBL" id="KK583189">
    <property type="protein sequence ID" value="KDO35337.1"/>
    <property type="molecule type" value="Genomic_DNA"/>
</dbReference>
<feature type="region of interest" description="Disordered" evidence="1">
    <location>
        <begin position="659"/>
        <end position="743"/>
    </location>
</feature>
<dbReference type="Proteomes" id="UP000030745">
    <property type="component" value="Unassembled WGS sequence"/>
</dbReference>
<evidence type="ECO:0000259" key="2">
    <source>
        <dbReference type="PROSITE" id="PS50211"/>
    </source>
</evidence>
<keyword evidence="4" id="KW-1185">Reference proteome</keyword>
<feature type="compositionally biased region" description="Polar residues" evidence="1">
    <location>
        <begin position="667"/>
        <end position="678"/>
    </location>
</feature>
<accession>A0A067D8K6</accession>